<evidence type="ECO:0000313" key="1">
    <source>
        <dbReference type="EMBL" id="KAJ7337483.1"/>
    </source>
</evidence>
<protein>
    <submittedName>
        <fullName evidence="1">Uncharacterized protein</fullName>
    </submittedName>
</protein>
<reference evidence="1" key="1">
    <citation type="submission" date="2023-03" db="EMBL/GenBank/DDBJ databases">
        <title>Massive genome expansion in bonnet fungi (Mycena s.s.) driven by repeated elements and novel gene families across ecological guilds.</title>
        <authorList>
            <consortium name="Lawrence Berkeley National Laboratory"/>
            <person name="Harder C.B."/>
            <person name="Miyauchi S."/>
            <person name="Viragh M."/>
            <person name="Kuo A."/>
            <person name="Thoen E."/>
            <person name="Andreopoulos B."/>
            <person name="Lu D."/>
            <person name="Skrede I."/>
            <person name="Drula E."/>
            <person name="Henrissat B."/>
            <person name="Morin E."/>
            <person name="Kohler A."/>
            <person name="Barry K."/>
            <person name="LaButti K."/>
            <person name="Morin E."/>
            <person name="Salamov A."/>
            <person name="Lipzen A."/>
            <person name="Mereny Z."/>
            <person name="Hegedus B."/>
            <person name="Baldrian P."/>
            <person name="Stursova M."/>
            <person name="Weitz H."/>
            <person name="Taylor A."/>
            <person name="Grigoriev I.V."/>
            <person name="Nagy L.G."/>
            <person name="Martin F."/>
            <person name="Kauserud H."/>
        </authorList>
    </citation>
    <scope>NUCLEOTIDE SEQUENCE</scope>
    <source>
        <strain evidence="1">CBHHK002</strain>
    </source>
</reference>
<keyword evidence="2" id="KW-1185">Reference proteome</keyword>
<feature type="non-terminal residue" evidence="1">
    <location>
        <position position="1"/>
    </location>
</feature>
<name>A0AAD6ZT25_9AGAR</name>
<dbReference type="AlphaFoldDB" id="A0AAD6ZT25"/>
<proteinExistence type="predicted"/>
<evidence type="ECO:0000313" key="2">
    <source>
        <dbReference type="Proteomes" id="UP001218218"/>
    </source>
</evidence>
<gene>
    <name evidence="1" type="ORF">DFH08DRAFT_654052</name>
</gene>
<accession>A0AAD6ZT25</accession>
<comment type="caution">
    <text evidence="1">The sequence shown here is derived from an EMBL/GenBank/DDBJ whole genome shotgun (WGS) entry which is preliminary data.</text>
</comment>
<feature type="non-terminal residue" evidence="1">
    <location>
        <position position="214"/>
    </location>
</feature>
<dbReference type="EMBL" id="JARIHO010000029">
    <property type="protein sequence ID" value="KAJ7337483.1"/>
    <property type="molecule type" value="Genomic_DNA"/>
</dbReference>
<sequence length="214" mass="23547">LPSTSASLRVPSSAPAPLSVLPPVSQAVQVAMVTSALPARTSATVLGPCPPDAPAWFVDARREMLQTELGCHFDALLAAWTRIEDASRFEQGPTNLPHKGRPRQVGNWVNSSRGKKLYDALIPDVGQYALTWQKWWDSLQPTWRKRGKDGMWKTEEYGGGGREWGPLYQWGVNGTLNIVASLYFWGVAIVGNPDSDLKVWEAGVADVTWMLEGM</sequence>
<organism evidence="1 2">
    <name type="scientific">Mycena albidolilacea</name>
    <dbReference type="NCBI Taxonomy" id="1033008"/>
    <lineage>
        <taxon>Eukaryota</taxon>
        <taxon>Fungi</taxon>
        <taxon>Dikarya</taxon>
        <taxon>Basidiomycota</taxon>
        <taxon>Agaricomycotina</taxon>
        <taxon>Agaricomycetes</taxon>
        <taxon>Agaricomycetidae</taxon>
        <taxon>Agaricales</taxon>
        <taxon>Marasmiineae</taxon>
        <taxon>Mycenaceae</taxon>
        <taxon>Mycena</taxon>
    </lineage>
</organism>
<dbReference type="Proteomes" id="UP001218218">
    <property type="component" value="Unassembled WGS sequence"/>
</dbReference>